<dbReference type="EMBL" id="JAENHM010000067">
    <property type="protein sequence ID" value="MBK1840658.1"/>
    <property type="molecule type" value="Genomic_DNA"/>
</dbReference>
<dbReference type="RefSeq" id="WP_200197344.1">
    <property type="nucleotide sequence ID" value="NZ_JAENHM010000067.1"/>
</dbReference>
<evidence type="ECO:0000313" key="2">
    <source>
        <dbReference type="EMBL" id="MBK1840658.1"/>
    </source>
</evidence>
<organism evidence="2 3">
    <name type="scientific">Azospirillum endophyticum</name>
    <dbReference type="NCBI Taxonomy" id="2800326"/>
    <lineage>
        <taxon>Bacteria</taxon>
        <taxon>Pseudomonadati</taxon>
        <taxon>Pseudomonadota</taxon>
        <taxon>Alphaproteobacteria</taxon>
        <taxon>Rhodospirillales</taxon>
        <taxon>Azospirillaceae</taxon>
        <taxon>Azospirillum</taxon>
    </lineage>
</organism>
<feature type="region of interest" description="Disordered" evidence="1">
    <location>
        <begin position="141"/>
        <end position="162"/>
    </location>
</feature>
<keyword evidence="3" id="KW-1185">Reference proteome</keyword>
<accession>A0ABS1FB52</accession>
<protein>
    <recommendedName>
        <fullName evidence="4">Lysozyme inhibitor LprI N-terminal domain-containing protein</fullName>
    </recommendedName>
</protein>
<comment type="caution">
    <text evidence="2">The sequence shown here is derived from an EMBL/GenBank/DDBJ whole genome shotgun (WGS) entry which is preliminary data.</text>
</comment>
<dbReference type="Proteomes" id="UP000652760">
    <property type="component" value="Unassembled WGS sequence"/>
</dbReference>
<sequence>MKDDAPVTAAMPPDTGTGDHVPRHRRRRVLLPALALGLGLGTLAQAGTAQAAGSCAGKQTRVEQMICADPELSKLDGTLKALFDRIEGETSGVDGETGRISDPFGADHARWREQVRDACQDTACLKRVYTARIAELRRSWSQALSDAPPSQRSASSQPPGSRHYVNVRFGFSVDVPGDLVAEPPPDNGDGQAFHSADGSLHLTVSGLNDAAEEGLKSFVDSDQKACLRQPPEYLVRKPDWIVFSCTTAEGLLYQKTLLQGGRGGAFISLRIRYPASEQSRWKAAVAMASKSLRLTGAPDPK</sequence>
<gene>
    <name evidence="2" type="ORF">JHL17_24955</name>
</gene>
<proteinExistence type="predicted"/>
<reference evidence="3" key="1">
    <citation type="submission" date="2021-01" db="EMBL/GenBank/DDBJ databases">
        <title>Genome public.</title>
        <authorList>
            <person name="Liu C."/>
            <person name="Sun Q."/>
        </authorList>
    </citation>
    <scope>NUCLEOTIDE SEQUENCE [LARGE SCALE GENOMIC DNA]</scope>
    <source>
        <strain evidence="3">YIM B02556</strain>
    </source>
</reference>
<feature type="compositionally biased region" description="Low complexity" evidence="1">
    <location>
        <begin position="145"/>
        <end position="162"/>
    </location>
</feature>
<feature type="region of interest" description="Disordered" evidence="1">
    <location>
        <begin position="1"/>
        <end position="25"/>
    </location>
</feature>
<name>A0ABS1FB52_9PROT</name>
<evidence type="ECO:0000256" key="1">
    <source>
        <dbReference type="SAM" id="MobiDB-lite"/>
    </source>
</evidence>
<evidence type="ECO:0000313" key="3">
    <source>
        <dbReference type="Proteomes" id="UP000652760"/>
    </source>
</evidence>
<evidence type="ECO:0008006" key="4">
    <source>
        <dbReference type="Google" id="ProtNLM"/>
    </source>
</evidence>